<organism evidence="2 3">
    <name type="scientific">Lactiplantibacillus daowaiensis</name>
    <dbReference type="NCBI Taxonomy" id="2559918"/>
    <lineage>
        <taxon>Bacteria</taxon>
        <taxon>Bacillati</taxon>
        <taxon>Bacillota</taxon>
        <taxon>Bacilli</taxon>
        <taxon>Lactobacillales</taxon>
        <taxon>Lactobacillaceae</taxon>
        <taxon>Lactiplantibacillus</taxon>
    </lineage>
</organism>
<dbReference type="RefSeq" id="WP_223876584.1">
    <property type="nucleotide sequence ID" value="NZ_BJDJ01000002.1"/>
</dbReference>
<keyword evidence="1" id="KW-0812">Transmembrane</keyword>
<dbReference type="Pfam" id="PF06028">
    <property type="entry name" value="DUF915"/>
    <property type="match status" value="2"/>
</dbReference>
<dbReference type="InterPro" id="IPR010315">
    <property type="entry name" value="DUF915_hydro-like"/>
</dbReference>
<sequence length="265" mass="29389">MHRIAMGKGRLGMQHNRIIQLLATVSVVTVVGAGMYWQHRLTPLTKTKVKATTIPTVFVAGDYARAFSTDGFVHRLSGAKLMTKALVVHVTYHGHLNIQQYAPLRHNPTIQVVFADNHHPARQARQLAVVMQHLKQHYHVNTFNAVGHSSGGNIIFDYLANTAHQTVQPRIHKFVTIASTYPHPEVALSKLPSNLPILNIAGQIWQTAGDGEVRLKGVLAFSTALKQHGFKPKTTIMHGGPLTVEHSMLHINPAVDREIVTFLYQ</sequence>
<keyword evidence="1" id="KW-1133">Transmembrane helix</keyword>
<evidence type="ECO:0000256" key="1">
    <source>
        <dbReference type="SAM" id="Phobius"/>
    </source>
</evidence>
<dbReference type="Gene3D" id="3.40.50.1820">
    <property type="entry name" value="alpha/beta hydrolase"/>
    <property type="match status" value="1"/>
</dbReference>
<dbReference type="GO" id="GO:0016787">
    <property type="term" value="F:hydrolase activity"/>
    <property type="evidence" value="ECO:0007669"/>
    <property type="project" value="UniProtKB-KW"/>
</dbReference>
<dbReference type="EMBL" id="JBHSSC010000044">
    <property type="protein sequence ID" value="MFC6182225.1"/>
    <property type="molecule type" value="Genomic_DNA"/>
</dbReference>
<reference evidence="3" key="1">
    <citation type="journal article" date="2019" name="Int. J. Syst. Evol. Microbiol.">
        <title>The Global Catalogue of Microorganisms (GCM) 10K type strain sequencing project: providing services to taxonomists for standard genome sequencing and annotation.</title>
        <authorList>
            <consortium name="The Broad Institute Genomics Platform"/>
            <consortium name="The Broad Institute Genome Sequencing Center for Infectious Disease"/>
            <person name="Wu L."/>
            <person name="Ma J."/>
        </authorList>
    </citation>
    <scope>NUCLEOTIDE SEQUENCE [LARGE SCALE GENOMIC DNA]</scope>
    <source>
        <strain evidence="3">CCM 8933</strain>
    </source>
</reference>
<accession>A0ABW1S4C1</accession>
<keyword evidence="3" id="KW-1185">Reference proteome</keyword>
<dbReference type="SUPFAM" id="SSF53474">
    <property type="entry name" value="alpha/beta-Hydrolases"/>
    <property type="match status" value="1"/>
</dbReference>
<proteinExistence type="predicted"/>
<comment type="caution">
    <text evidence="2">The sequence shown here is derived from an EMBL/GenBank/DDBJ whole genome shotgun (WGS) entry which is preliminary data.</text>
</comment>
<dbReference type="InterPro" id="IPR029058">
    <property type="entry name" value="AB_hydrolase_fold"/>
</dbReference>
<gene>
    <name evidence="2" type="ORF">ACFP5Y_13395</name>
</gene>
<keyword evidence="2" id="KW-0378">Hydrolase</keyword>
<name>A0ABW1S4C1_9LACO</name>
<protein>
    <submittedName>
        <fullName evidence="2">Alpha/beta hydrolase</fullName>
    </submittedName>
</protein>
<dbReference type="Proteomes" id="UP001596282">
    <property type="component" value="Unassembled WGS sequence"/>
</dbReference>
<feature type="transmembrane region" description="Helical" evidence="1">
    <location>
        <begin position="21"/>
        <end position="38"/>
    </location>
</feature>
<keyword evidence="1" id="KW-0472">Membrane</keyword>
<evidence type="ECO:0000313" key="3">
    <source>
        <dbReference type="Proteomes" id="UP001596282"/>
    </source>
</evidence>
<evidence type="ECO:0000313" key="2">
    <source>
        <dbReference type="EMBL" id="MFC6182225.1"/>
    </source>
</evidence>